<dbReference type="Proteomes" id="UP000298663">
    <property type="component" value="Unassembled WGS sequence"/>
</dbReference>
<organism evidence="1 2">
    <name type="scientific">Steinernema carpocapsae</name>
    <name type="common">Entomopathogenic nematode</name>
    <dbReference type="NCBI Taxonomy" id="34508"/>
    <lineage>
        <taxon>Eukaryota</taxon>
        <taxon>Metazoa</taxon>
        <taxon>Ecdysozoa</taxon>
        <taxon>Nematoda</taxon>
        <taxon>Chromadorea</taxon>
        <taxon>Rhabditida</taxon>
        <taxon>Tylenchina</taxon>
        <taxon>Panagrolaimomorpha</taxon>
        <taxon>Strongyloidoidea</taxon>
        <taxon>Steinernematidae</taxon>
        <taxon>Steinernema</taxon>
    </lineage>
</organism>
<name>A0A4U5NCR3_STECR</name>
<sequence length="85" mass="9242">MVQQGNCCCFLNAFSNGVLSVEGQNFSISSVDFDASSFPPSILPSTPTFFIHAPNLVTDHFNFVLIVPPDMGELLEGIVDEAIYK</sequence>
<protein>
    <submittedName>
        <fullName evidence="1">Uncharacterized protein</fullName>
    </submittedName>
</protein>
<reference evidence="1 2" key="1">
    <citation type="journal article" date="2015" name="Genome Biol.">
        <title>Comparative genomics of Steinernema reveals deeply conserved gene regulatory networks.</title>
        <authorList>
            <person name="Dillman A.R."/>
            <person name="Macchietto M."/>
            <person name="Porter C.F."/>
            <person name="Rogers A."/>
            <person name="Williams B."/>
            <person name="Antoshechkin I."/>
            <person name="Lee M.M."/>
            <person name="Goodwin Z."/>
            <person name="Lu X."/>
            <person name="Lewis E.E."/>
            <person name="Goodrich-Blair H."/>
            <person name="Stock S.P."/>
            <person name="Adams B.J."/>
            <person name="Sternberg P.W."/>
            <person name="Mortazavi A."/>
        </authorList>
    </citation>
    <scope>NUCLEOTIDE SEQUENCE [LARGE SCALE GENOMIC DNA]</scope>
    <source>
        <strain evidence="1 2">ALL</strain>
    </source>
</reference>
<accession>A0A4U5NCR3</accession>
<gene>
    <name evidence="1" type="ORF">L596_014729</name>
</gene>
<dbReference type="EMBL" id="AZBU02000004">
    <property type="protein sequence ID" value="TKR80699.1"/>
    <property type="molecule type" value="Genomic_DNA"/>
</dbReference>
<evidence type="ECO:0000313" key="1">
    <source>
        <dbReference type="EMBL" id="TKR80699.1"/>
    </source>
</evidence>
<keyword evidence="2" id="KW-1185">Reference proteome</keyword>
<reference evidence="1 2" key="2">
    <citation type="journal article" date="2019" name="G3 (Bethesda)">
        <title>Hybrid Assembly of the Genome of the Entomopathogenic Nematode Steinernema carpocapsae Identifies the X-Chromosome.</title>
        <authorList>
            <person name="Serra L."/>
            <person name="Macchietto M."/>
            <person name="Macias-Munoz A."/>
            <person name="McGill C.J."/>
            <person name="Rodriguez I.M."/>
            <person name="Rodriguez B."/>
            <person name="Murad R."/>
            <person name="Mortazavi A."/>
        </authorList>
    </citation>
    <scope>NUCLEOTIDE SEQUENCE [LARGE SCALE GENOMIC DNA]</scope>
    <source>
        <strain evidence="1 2">ALL</strain>
    </source>
</reference>
<comment type="caution">
    <text evidence="1">The sequence shown here is derived from an EMBL/GenBank/DDBJ whole genome shotgun (WGS) entry which is preliminary data.</text>
</comment>
<evidence type="ECO:0000313" key="2">
    <source>
        <dbReference type="Proteomes" id="UP000298663"/>
    </source>
</evidence>
<dbReference type="AlphaFoldDB" id="A0A4U5NCR3"/>
<proteinExistence type="predicted"/>